<dbReference type="InterPro" id="IPR025202">
    <property type="entry name" value="PLD-like_dom"/>
</dbReference>
<dbReference type="HOGENOM" id="CLU_1264529_0_0_2"/>
<dbReference type="CDD" id="cd09132">
    <property type="entry name" value="PLDc_unchar4"/>
    <property type="match status" value="1"/>
</dbReference>
<dbReference type="Gene3D" id="3.30.870.10">
    <property type="entry name" value="Endonuclease Chain A"/>
    <property type="match status" value="1"/>
</dbReference>
<evidence type="ECO:0000259" key="1">
    <source>
        <dbReference type="PROSITE" id="PS50035"/>
    </source>
</evidence>
<keyword evidence="3" id="KW-1185">Reference proteome</keyword>
<sequence>MTRYNIGEVAGIYGDKAERLVRIISDPMIDDELVYSVLTAWNSTKTLALAESSGTEIIWTGPSSTSSGTRNTEPVIVELLKSAKRGERVLIVGYRITHGAASIIQELNSCLKTGILVDLVVDSSSVNDRELSKCFPKGKLMRPTIYARKEKDYGKYKMHAKVIVVGRREMLVGSANLTGLGTEVNFELGLLVRGPAAGRMADLIDGMIKEEYFVRIDK</sequence>
<dbReference type="Proteomes" id="UP000000758">
    <property type="component" value="Chromosome"/>
</dbReference>
<dbReference type="GO" id="GO:0003824">
    <property type="term" value="F:catalytic activity"/>
    <property type="evidence" value="ECO:0007669"/>
    <property type="project" value="InterPro"/>
</dbReference>
<dbReference type="SUPFAM" id="SSF56024">
    <property type="entry name" value="Phospholipase D/nuclease"/>
    <property type="match status" value="1"/>
</dbReference>
<evidence type="ECO:0000313" key="2">
    <source>
        <dbReference type="EMBL" id="ABK78245.1"/>
    </source>
</evidence>
<dbReference type="AlphaFoldDB" id="A0RY28"/>
<dbReference type="PROSITE" id="PS50035">
    <property type="entry name" value="PLD"/>
    <property type="match status" value="1"/>
</dbReference>
<name>A0RY28_CENSY</name>
<dbReference type="Pfam" id="PF13091">
    <property type="entry name" value="PLDc_2"/>
    <property type="match status" value="1"/>
</dbReference>
<dbReference type="STRING" id="414004.CENSYa_1627"/>
<dbReference type="EnsemblBacteria" id="ABK78245">
    <property type="protein sequence ID" value="ABK78245"/>
    <property type="gene ID" value="CENSYa_1627"/>
</dbReference>
<gene>
    <name evidence="2" type="ordered locus">CENSYa_1627</name>
</gene>
<feature type="domain" description="PLD phosphodiesterase" evidence="1">
    <location>
        <begin position="154"/>
        <end position="181"/>
    </location>
</feature>
<dbReference type="KEGG" id="csy:CENSYa_1627"/>
<proteinExistence type="predicted"/>
<protein>
    <recommendedName>
        <fullName evidence="1">PLD phosphodiesterase domain-containing protein</fullName>
    </recommendedName>
</protein>
<dbReference type="InterPro" id="IPR001736">
    <property type="entry name" value="PLipase_D/transphosphatidylase"/>
</dbReference>
<organism evidence="2 3">
    <name type="scientific">Cenarchaeum symbiosum (strain A)</name>
    <dbReference type="NCBI Taxonomy" id="414004"/>
    <lineage>
        <taxon>Archaea</taxon>
        <taxon>Nitrososphaerota</taxon>
        <taxon>Candidatus Cenarchaeales</taxon>
        <taxon>Candidatus Cenarchaeaceae</taxon>
        <taxon>Candidatus Cenarchaeum</taxon>
    </lineage>
</organism>
<dbReference type="EMBL" id="DP000238">
    <property type="protein sequence ID" value="ABK78245.1"/>
    <property type="molecule type" value="Genomic_DNA"/>
</dbReference>
<reference evidence="2 3" key="1">
    <citation type="journal article" date="2006" name="Proc. Natl. Acad. Sci. U.S.A.">
        <title>Genomic analysis of the uncultivated marine crenarchaeote Cenarchaeum symbiosum.</title>
        <authorList>
            <person name="Hallam S.J."/>
            <person name="Konstantinidis K.T."/>
            <person name="Putnam N."/>
            <person name="Schleper C."/>
            <person name="Watanabe Y."/>
            <person name="Sugahara J."/>
            <person name="Preston C."/>
            <person name="de la Torre J."/>
            <person name="Richardson P.M."/>
            <person name="DeLong E.F."/>
        </authorList>
    </citation>
    <scope>NUCLEOTIDE SEQUENCE [LARGE SCALE GENOMIC DNA]</scope>
    <source>
        <strain evidence="3">A</strain>
    </source>
</reference>
<accession>A0RY28</accession>
<evidence type="ECO:0000313" key="3">
    <source>
        <dbReference type="Proteomes" id="UP000000758"/>
    </source>
</evidence>